<feature type="domain" description="Polysaccharide pyruvyl transferase" evidence="1">
    <location>
        <begin position="129"/>
        <end position="342"/>
    </location>
</feature>
<evidence type="ECO:0000259" key="1">
    <source>
        <dbReference type="Pfam" id="PF04230"/>
    </source>
</evidence>
<dbReference type="RefSeq" id="WP_377399173.1">
    <property type="nucleotide sequence ID" value="NZ_JBHTFQ010000002.1"/>
</dbReference>
<organism evidence="2 3">
    <name type="scientific">Plastorhodobacter daqingensis</name>
    <dbReference type="NCBI Taxonomy" id="1387281"/>
    <lineage>
        <taxon>Bacteria</taxon>
        <taxon>Pseudomonadati</taxon>
        <taxon>Pseudomonadota</taxon>
        <taxon>Alphaproteobacteria</taxon>
        <taxon>Rhodobacterales</taxon>
        <taxon>Paracoccaceae</taxon>
        <taxon>Plastorhodobacter</taxon>
    </lineage>
</organism>
<dbReference type="Proteomes" id="UP001596516">
    <property type="component" value="Unassembled WGS sequence"/>
</dbReference>
<dbReference type="GO" id="GO:0016740">
    <property type="term" value="F:transferase activity"/>
    <property type="evidence" value="ECO:0007669"/>
    <property type="project" value="UniProtKB-KW"/>
</dbReference>
<name>A0ABW2UI32_9RHOB</name>
<protein>
    <submittedName>
        <fullName evidence="2">Polysaccharide pyruvyl transferase family protein</fullName>
    </submittedName>
</protein>
<sequence>MRILFTPAYSGSAMCQSRYLNRSSMPLDTFNTLAGLELDNDWVTPNNGNIIHAESAAKIFECDRSLSTIGRLPGIRPEDSEETIARKLMPVEKNFDGVVLNFANIIHAKEKLAEGLFEILEVGFASTAALVEKLNDVKIFAFGVGLQDEMPAVPESIGPSLFRLLTALNDKAAIFGTRGFRTERFLHDLGLTNAVALGCPSLYVNPFSTSQLEFRPLSKDYRMTAAGRLSISGLKTGRIQPLLDVTREFDTDYAFQNDLFNLFRKDDLGEIGYNSESHEVSKSACDSYVKKKLKTDDHFSRYYYFRSPQAWRAYATTRDAYIGDRFHGGVAFLQVGRPAGFIYDDVRVLELTGYYGLKAFTPQEVKDLGKRDFGPLLRGLDVGLTSPLSSRPEGLDCNKV</sequence>
<keyword evidence="3" id="KW-1185">Reference proteome</keyword>
<evidence type="ECO:0000313" key="2">
    <source>
        <dbReference type="EMBL" id="MFC7703240.1"/>
    </source>
</evidence>
<gene>
    <name evidence="2" type="ORF">ACFQXB_03400</name>
</gene>
<evidence type="ECO:0000313" key="3">
    <source>
        <dbReference type="Proteomes" id="UP001596516"/>
    </source>
</evidence>
<proteinExistence type="predicted"/>
<comment type="caution">
    <text evidence="2">The sequence shown here is derived from an EMBL/GenBank/DDBJ whole genome shotgun (WGS) entry which is preliminary data.</text>
</comment>
<dbReference type="InterPro" id="IPR007345">
    <property type="entry name" value="Polysacch_pyruvyl_Trfase"/>
</dbReference>
<dbReference type="Pfam" id="PF04230">
    <property type="entry name" value="PS_pyruv_trans"/>
    <property type="match status" value="1"/>
</dbReference>
<accession>A0ABW2UI32</accession>
<feature type="non-terminal residue" evidence="2">
    <location>
        <position position="400"/>
    </location>
</feature>
<keyword evidence="2" id="KW-0808">Transferase</keyword>
<reference evidence="3" key="1">
    <citation type="journal article" date="2019" name="Int. J. Syst. Evol. Microbiol.">
        <title>The Global Catalogue of Microorganisms (GCM) 10K type strain sequencing project: providing services to taxonomists for standard genome sequencing and annotation.</title>
        <authorList>
            <consortium name="The Broad Institute Genomics Platform"/>
            <consortium name="The Broad Institute Genome Sequencing Center for Infectious Disease"/>
            <person name="Wu L."/>
            <person name="Ma J."/>
        </authorList>
    </citation>
    <scope>NUCLEOTIDE SEQUENCE [LARGE SCALE GENOMIC DNA]</scope>
    <source>
        <strain evidence="3">CGMCC 1.12750</strain>
    </source>
</reference>
<dbReference type="EMBL" id="JBHTFQ010000002">
    <property type="protein sequence ID" value="MFC7703240.1"/>
    <property type="molecule type" value="Genomic_DNA"/>
</dbReference>